<evidence type="ECO:0000313" key="1">
    <source>
        <dbReference type="EMBL" id="QHT00977.1"/>
    </source>
</evidence>
<dbReference type="AlphaFoldDB" id="A0A6C0C9D1"/>
<reference evidence="1" key="1">
    <citation type="journal article" date="2020" name="Nature">
        <title>Giant virus diversity and host interactions through global metagenomics.</title>
        <authorList>
            <person name="Schulz F."/>
            <person name="Roux S."/>
            <person name="Paez-Espino D."/>
            <person name="Jungbluth S."/>
            <person name="Walsh D.A."/>
            <person name="Denef V.J."/>
            <person name="McMahon K.D."/>
            <person name="Konstantinidis K.T."/>
            <person name="Eloe-Fadrosh E.A."/>
            <person name="Kyrpides N.C."/>
            <person name="Woyke T."/>
        </authorList>
    </citation>
    <scope>NUCLEOTIDE SEQUENCE</scope>
    <source>
        <strain evidence="1">GVMAG-M-3300020192-26</strain>
    </source>
</reference>
<name>A0A6C0C9D1_9ZZZZ</name>
<proteinExistence type="predicted"/>
<organism evidence="1">
    <name type="scientific">viral metagenome</name>
    <dbReference type="NCBI Taxonomy" id="1070528"/>
    <lineage>
        <taxon>unclassified sequences</taxon>
        <taxon>metagenomes</taxon>
        <taxon>organismal metagenomes</taxon>
    </lineage>
</organism>
<dbReference type="EMBL" id="MN739361">
    <property type="protein sequence ID" value="QHT00977.1"/>
    <property type="molecule type" value="Genomic_DNA"/>
</dbReference>
<protein>
    <submittedName>
        <fullName evidence="1">Uncharacterized protein</fullName>
    </submittedName>
</protein>
<sequence length="68" mass="7570">MPSEAEEINNFKRSFGTAEELCKTLNLKFVTGERGCGIYGGRIQSLVEAAKVLTDRTTICVWKSDARE</sequence>
<accession>A0A6C0C9D1</accession>